<protein>
    <submittedName>
        <fullName evidence="8">Membrane protein</fullName>
    </submittedName>
</protein>
<evidence type="ECO:0000313" key="9">
    <source>
        <dbReference type="Proteomes" id="UP000061603"/>
    </source>
</evidence>
<dbReference type="EMBL" id="CP010554">
    <property type="protein sequence ID" value="AJP47496.1"/>
    <property type="molecule type" value="Genomic_DNA"/>
</dbReference>
<dbReference type="PATRIC" id="fig|1565605.3.peg.317"/>
<evidence type="ECO:0000256" key="6">
    <source>
        <dbReference type="SAM" id="SignalP"/>
    </source>
</evidence>
<dbReference type="GO" id="GO:0009279">
    <property type="term" value="C:cell outer membrane"/>
    <property type="evidence" value="ECO:0007669"/>
    <property type="project" value="UniProtKB-SubCell"/>
</dbReference>
<dbReference type="RefSeq" id="WP_202635697.1">
    <property type="nucleotide sequence ID" value="NZ_CP010554.1"/>
</dbReference>
<evidence type="ECO:0000256" key="4">
    <source>
        <dbReference type="ARBA" id="ARBA00023139"/>
    </source>
</evidence>
<dbReference type="PANTHER" id="PTHR35603">
    <property type="match status" value="1"/>
</dbReference>
<evidence type="ECO:0000256" key="3">
    <source>
        <dbReference type="ARBA" id="ARBA00023136"/>
    </source>
</evidence>
<dbReference type="InterPro" id="IPR008816">
    <property type="entry name" value="Gly_zipper_2TM_dom"/>
</dbReference>
<evidence type="ECO:0000256" key="1">
    <source>
        <dbReference type="ARBA" id="ARBA00004459"/>
    </source>
</evidence>
<sequence>MKNYRLLLIALSTVMLAACASQSGSSYSRAQTRSEQTVRLGVVESVRAVTIEGTKSGIGAVAGAAVGGLGGSNVGGGKGSSVGAVLGAVLGGVAGNAIEDRTTQKAGLEITVKLANGQMIAVTQEADEQFRPGERVRVLSGGGATRVAH</sequence>
<reference evidence="8 9" key="1">
    <citation type="journal article" date="2015" name="Genome Announc.">
        <title>Complete Genome Sequence of a Novel Bacterium within the Family Rhodocyclaceae That Degrades Polycyclic Aromatic Hydrocarbons.</title>
        <authorList>
            <person name="Singleton D.R."/>
            <person name="Dickey A.N."/>
            <person name="Scholl E.H."/>
            <person name="Wright F.A."/>
            <person name="Aitken M.D."/>
        </authorList>
    </citation>
    <scope>NUCLEOTIDE SEQUENCE [LARGE SCALE GENOMIC DNA]</scope>
    <source>
        <strain evidence="9">PG1-Ca6</strain>
    </source>
</reference>
<keyword evidence="3" id="KW-0472">Membrane</keyword>
<gene>
    <name evidence="8" type="ORF">PG1C_01530</name>
</gene>
<feature type="signal peptide" evidence="6">
    <location>
        <begin position="1"/>
        <end position="20"/>
    </location>
</feature>
<keyword evidence="9" id="KW-1185">Reference proteome</keyword>
<dbReference type="HOGENOM" id="CLU_090265_3_3_4"/>
<proteinExistence type="predicted"/>
<dbReference type="Proteomes" id="UP000061603">
    <property type="component" value="Chromosome"/>
</dbReference>
<comment type="subcellular location">
    <subcellularLocation>
        <location evidence="1">Cell outer membrane</location>
        <topology evidence="1">Lipid-anchor</topology>
    </subcellularLocation>
</comment>
<keyword evidence="4" id="KW-0564">Palmitate</keyword>
<dbReference type="Pfam" id="PF05433">
    <property type="entry name" value="Rick_17kDa_Anti"/>
    <property type="match status" value="1"/>
</dbReference>
<name>A0A0C5JJJ7_9PROT</name>
<keyword evidence="2 6" id="KW-0732">Signal</keyword>
<keyword evidence="5" id="KW-0449">Lipoprotein</keyword>
<dbReference type="PROSITE" id="PS51257">
    <property type="entry name" value="PROKAR_LIPOPROTEIN"/>
    <property type="match status" value="1"/>
</dbReference>
<evidence type="ECO:0000256" key="2">
    <source>
        <dbReference type="ARBA" id="ARBA00022729"/>
    </source>
</evidence>
<evidence type="ECO:0000259" key="7">
    <source>
        <dbReference type="Pfam" id="PF05433"/>
    </source>
</evidence>
<dbReference type="STRING" id="1565605.PG1C_01530"/>
<evidence type="ECO:0000256" key="5">
    <source>
        <dbReference type="ARBA" id="ARBA00023288"/>
    </source>
</evidence>
<dbReference type="KEGG" id="rbu:PG1C_01530"/>
<dbReference type="AlphaFoldDB" id="A0A0C5JJJ7"/>
<feature type="domain" description="Glycine zipper 2TM" evidence="7">
    <location>
        <begin position="58"/>
        <end position="99"/>
    </location>
</feature>
<organism evidence="8 9">
    <name type="scientific">Rugosibacter aromaticivorans</name>
    <dbReference type="NCBI Taxonomy" id="1565605"/>
    <lineage>
        <taxon>Bacteria</taxon>
        <taxon>Pseudomonadati</taxon>
        <taxon>Pseudomonadota</taxon>
        <taxon>Betaproteobacteria</taxon>
        <taxon>Nitrosomonadales</taxon>
        <taxon>Sterolibacteriaceae</taxon>
        <taxon>Rugosibacter</taxon>
    </lineage>
</organism>
<feature type="chain" id="PRO_5002178845" evidence="6">
    <location>
        <begin position="21"/>
        <end position="149"/>
    </location>
</feature>
<accession>A0A0C5JJJ7</accession>
<evidence type="ECO:0000313" key="8">
    <source>
        <dbReference type="EMBL" id="AJP47496.1"/>
    </source>
</evidence>
<dbReference type="InterPro" id="IPR051407">
    <property type="entry name" value="Bact_OM_lipoprot/Surf_antigen"/>
</dbReference>
<dbReference type="PANTHER" id="PTHR35603:SF1">
    <property type="entry name" value="OUTER MEMBRANE LIPOPROTEIN SLYB"/>
    <property type="match status" value="1"/>
</dbReference>